<evidence type="ECO:0000256" key="1">
    <source>
        <dbReference type="SAM" id="MobiDB-lite"/>
    </source>
</evidence>
<feature type="compositionally biased region" description="Low complexity" evidence="1">
    <location>
        <begin position="184"/>
        <end position="213"/>
    </location>
</feature>
<feature type="compositionally biased region" description="Low complexity" evidence="1">
    <location>
        <begin position="240"/>
        <end position="269"/>
    </location>
</feature>
<proteinExistence type="predicted"/>
<evidence type="ECO:0000313" key="4">
    <source>
        <dbReference type="Proteomes" id="UP000422569"/>
    </source>
</evidence>
<feature type="compositionally biased region" description="Basic and acidic residues" evidence="1">
    <location>
        <begin position="138"/>
        <end position="160"/>
    </location>
</feature>
<organism evidence="3 4">
    <name type="scientific">Methylocystis parvus</name>
    <dbReference type="NCBI Taxonomy" id="134"/>
    <lineage>
        <taxon>Bacteria</taxon>
        <taxon>Pseudomonadati</taxon>
        <taxon>Pseudomonadota</taxon>
        <taxon>Alphaproteobacteria</taxon>
        <taxon>Hyphomicrobiales</taxon>
        <taxon>Methylocystaceae</taxon>
        <taxon>Methylocystis</taxon>
    </lineage>
</organism>
<keyword evidence="2" id="KW-0732">Signal</keyword>
<feature type="signal peptide" evidence="2">
    <location>
        <begin position="1"/>
        <end position="22"/>
    </location>
</feature>
<feature type="chain" id="PRO_5025518397" evidence="2">
    <location>
        <begin position="23"/>
        <end position="402"/>
    </location>
</feature>
<dbReference type="AlphaFoldDB" id="A0A6B8M8K2"/>
<keyword evidence="4" id="KW-1185">Reference proteome</keyword>
<protein>
    <submittedName>
        <fullName evidence="3">Uncharacterized protein</fullName>
    </submittedName>
</protein>
<feature type="compositionally biased region" description="Basic and acidic residues" evidence="1">
    <location>
        <begin position="301"/>
        <end position="321"/>
    </location>
</feature>
<feature type="compositionally biased region" description="Basic and acidic residues" evidence="1">
    <location>
        <begin position="271"/>
        <end position="287"/>
    </location>
</feature>
<dbReference type="EMBL" id="CP044331">
    <property type="protein sequence ID" value="QGM98916.1"/>
    <property type="molecule type" value="Genomic_DNA"/>
</dbReference>
<evidence type="ECO:0000256" key="2">
    <source>
        <dbReference type="SAM" id="SignalP"/>
    </source>
</evidence>
<feature type="region of interest" description="Disordered" evidence="1">
    <location>
        <begin position="127"/>
        <end position="402"/>
    </location>
</feature>
<accession>A0A6B8M8K2</accession>
<dbReference type="Proteomes" id="UP000422569">
    <property type="component" value="Chromosome"/>
</dbReference>
<gene>
    <name evidence="3" type="ORF">F7D14_16440</name>
</gene>
<dbReference type="KEGG" id="mpar:F7D14_16440"/>
<name>A0A6B8M8K2_9HYPH</name>
<feature type="compositionally biased region" description="Low complexity" evidence="1">
    <location>
        <begin position="371"/>
        <end position="391"/>
    </location>
</feature>
<reference evidence="3 4" key="1">
    <citation type="submission" date="2019-09" db="EMBL/GenBank/DDBJ databases">
        <title>Isolation and complete genome sequencing of Methylocystis species.</title>
        <authorList>
            <person name="Rumah B.L."/>
            <person name="Stead C.E."/>
            <person name="Stevens B.C."/>
            <person name="Minton N.P."/>
            <person name="Grosse-Honebrink A."/>
            <person name="Zhang Y."/>
        </authorList>
    </citation>
    <scope>NUCLEOTIDE SEQUENCE [LARGE SCALE GENOMIC DNA]</scope>
    <source>
        <strain evidence="3 4">BRCS2</strain>
    </source>
</reference>
<evidence type="ECO:0000313" key="3">
    <source>
        <dbReference type="EMBL" id="QGM98916.1"/>
    </source>
</evidence>
<dbReference type="RefSeq" id="WP_154420059.1">
    <property type="nucleotide sequence ID" value="NZ_CP044331.1"/>
</dbReference>
<sequence>MSSAWRNWRTKLAFGLALASMAGDAAMAQFYFRPFAYSYRYELPPDDDDFDGPRYASRRSVARILSREGFQLVGPLGRRGDQIVATGVSRREGETRFFIDPFEGVILHAVSLGSPPPVERQARRDDDFIPQLGGSHPVVKEIGRDRASPQEDTRAPDRTRRAARPAPEEPAAEPVRPLRREAARPAPQLTEPTARPSSPTPIAAPASKAAPRTPVKPVETAKPAEPQNKPAEPPKPIEWAKPAEIAKPAEAAKAVEPPKAAEPSKPAEASRVPEKPRPIAEKADAAKPVETAKTPATARLAEPKKPVDAKREPTAKAEPTAKTEPTAKPAPVTHAAKSPEAPAPAPAPRTTAARSTGGSHRAIVPPKASEGVTVVTPSTPATSTAHAPAGGKTPQSVAMPKE</sequence>